<dbReference type="STRING" id="1220495.SAMN05216288_0389"/>
<dbReference type="AlphaFoldDB" id="A0A1M7NKU5"/>
<organism evidence="1 2">
    <name type="scientific">Phytopseudomonas punonensis</name>
    <dbReference type="NCBI Taxonomy" id="1220495"/>
    <lineage>
        <taxon>Bacteria</taxon>
        <taxon>Pseudomonadati</taxon>
        <taxon>Pseudomonadota</taxon>
        <taxon>Gammaproteobacteria</taxon>
        <taxon>Pseudomonadales</taxon>
        <taxon>Pseudomonadaceae</taxon>
        <taxon>Phytopseudomonas</taxon>
    </lineage>
</organism>
<dbReference type="EMBL" id="FRBQ01000012">
    <property type="protein sequence ID" value="SHN04600.1"/>
    <property type="molecule type" value="Genomic_DNA"/>
</dbReference>
<dbReference type="OrthoDB" id="8444591at2"/>
<gene>
    <name evidence="1" type="ORF">SAMN05216288_0389</name>
</gene>
<evidence type="ECO:0000313" key="1">
    <source>
        <dbReference type="EMBL" id="SHN04600.1"/>
    </source>
</evidence>
<accession>A0A1M7NKU5</accession>
<proteinExistence type="predicted"/>
<sequence length="188" mass="21018">MLELILALRNALVQQGLELRAQEASDWQGEIPLPADIARFYRDIGPDNCNLATAGNSFFIPALARLWRMQAGYRWHGISGERLTDWHDDWLAVADQGGDPFIFETSSGKVLHDRHGGGSWQPAPLFDSLEQMIACLATFDAVWNSAGEDIFLDDYSVNPRHRERLIDALIPLLNSRSAAQSLADELGW</sequence>
<evidence type="ECO:0008006" key="3">
    <source>
        <dbReference type="Google" id="ProtNLM"/>
    </source>
</evidence>
<reference evidence="2" key="1">
    <citation type="submission" date="2016-11" db="EMBL/GenBank/DDBJ databases">
        <authorList>
            <person name="Varghese N."/>
            <person name="Submissions S."/>
        </authorList>
    </citation>
    <scope>NUCLEOTIDE SEQUENCE [LARGE SCALE GENOMIC DNA]</scope>
    <source>
        <strain evidence="2">CECT 8089</strain>
    </source>
</reference>
<dbReference type="Proteomes" id="UP000184305">
    <property type="component" value="Unassembled WGS sequence"/>
</dbReference>
<evidence type="ECO:0000313" key="2">
    <source>
        <dbReference type="Proteomes" id="UP000184305"/>
    </source>
</evidence>
<keyword evidence="2" id="KW-1185">Reference proteome</keyword>
<dbReference type="RefSeq" id="WP_073268489.1">
    <property type="nucleotide sequence ID" value="NZ_FRBQ01000012.1"/>
</dbReference>
<name>A0A1M7NKU5_9GAMM</name>
<protein>
    <recommendedName>
        <fullName evidence="3">SMI1/KNR4 family protein</fullName>
    </recommendedName>
</protein>